<evidence type="ECO:0000256" key="5">
    <source>
        <dbReference type="ARBA" id="ARBA00022833"/>
    </source>
</evidence>
<evidence type="ECO:0000256" key="7">
    <source>
        <dbReference type="ARBA" id="ARBA00023163"/>
    </source>
</evidence>
<dbReference type="PANTHER" id="PTHR47772:SF13">
    <property type="entry name" value="GASTRULA ZINC FINGER PROTEIN XLCGF49.1-LIKE-RELATED"/>
    <property type="match status" value="1"/>
</dbReference>
<evidence type="ECO:0000313" key="11">
    <source>
        <dbReference type="EMBL" id="CAL8129166.1"/>
    </source>
</evidence>
<reference evidence="11 12" key="1">
    <citation type="submission" date="2024-08" db="EMBL/GenBank/DDBJ databases">
        <authorList>
            <person name="Cucini C."/>
            <person name="Frati F."/>
        </authorList>
    </citation>
    <scope>NUCLEOTIDE SEQUENCE [LARGE SCALE GENOMIC DNA]</scope>
</reference>
<evidence type="ECO:0000256" key="3">
    <source>
        <dbReference type="ARBA" id="ARBA00022737"/>
    </source>
</evidence>
<keyword evidence="6" id="KW-0805">Transcription regulation</keyword>
<keyword evidence="2" id="KW-0479">Metal-binding</keyword>
<gene>
    <name evidence="11" type="ORF">ODALV1_LOCUS22929</name>
</gene>
<feature type="domain" description="C2H2-type" evidence="10">
    <location>
        <begin position="191"/>
        <end position="219"/>
    </location>
</feature>
<dbReference type="Gene3D" id="3.30.160.60">
    <property type="entry name" value="Classic Zinc Finger"/>
    <property type="match status" value="9"/>
</dbReference>
<comment type="subcellular location">
    <subcellularLocation>
        <location evidence="1">Nucleus</location>
    </subcellularLocation>
</comment>
<keyword evidence="7" id="KW-0804">Transcription</keyword>
<sequence length="359" mass="42333">MLKQAFSSDLKEKSNKTPRPFKCSVCHKTSQKKSHLIVHIRTHTGERPFACKICNSKFQTQSDVNKHSISHSDDKPFACLWCDKSFKMNQRLMNHLRVHIKENPYFCKHCEKEYAWATCLKRHAYLNHGDGNGKKCEICDKSFGTQSHLVAHMRVHTGEKPFRCSVCGNAFAHQYTLAHHSKLHLQSRPSFSCPKCQKTFPCKYYLNRHIQRVHMKIRRHQCGIRGNNYFSKKERDSHMVSHLNEKPHKCPICGKRFSYRSPLRRHIKSYHEKRRDVKCSKCPRTFVDQTQLKKHFARVHSDYSERPFGCLFCTKRMCSPTEFEIHLRSHLNEKPYFCKLCSFSYGYSGGLETHLRKNH</sequence>
<accession>A0ABP1RJH2</accession>
<protein>
    <recommendedName>
        <fullName evidence="10">C2H2-type domain-containing protein</fullName>
    </recommendedName>
</protein>
<evidence type="ECO:0000256" key="8">
    <source>
        <dbReference type="ARBA" id="ARBA00023242"/>
    </source>
</evidence>
<organism evidence="11 12">
    <name type="scientific">Orchesella dallaii</name>
    <dbReference type="NCBI Taxonomy" id="48710"/>
    <lineage>
        <taxon>Eukaryota</taxon>
        <taxon>Metazoa</taxon>
        <taxon>Ecdysozoa</taxon>
        <taxon>Arthropoda</taxon>
        <taxon>Hexapoda</taxon>
        <taxon>Collembola</taxon>
        <taxon>Entomobryomorpha</taxon>
        <taxon>Entomobryoidea</taxon>
        <taxon>Orchesellidae</taxon>
        <taxon>Orchesellinae</taxon>
        <taxon>Orchesella</taxon>
    </lineage>
</organism>
<dbReference type="Pfam" id="PF13894">
    <property type="entry name" value="zf-C2H2_4"/>
    <property type="match status" value="1"/>
</dbReference>
<comment type="caution">
    <text evidence="11">The sequence shown here is derived from an EMBL/GenBank/DDBJ whole genome shotgun (WGS) entry which is preliminary data.</text>
</comment>
<feature type="domain" description="C2H2-type" evidence="10">
    <location>
        <begin position="336"/>
        <end position="359"/>
    </location>
</feature>
<dbReference type="InterPro" id="IPR036236">
    <property type="entry name" value="Znf_C2H2_sf"/>
</dbReference>
<evidence type="ECO:0000259" key="10">
    <source>
        <dbReference type="PROSITE" id="PS50157"/>
    </source>
</evidence>
<dbReference type="Pfam" id="PF13912">
    <property type="entry name" value="zf-C2H2_6"/>
    <property type="match status" value="1"/>
</dbReference>
<dbReference type="EMBL" id="CAXLJM020000076">
    <property type="protein sequence ID" value="CAL8129166.1"/>
    <property type="molecule type" value="Genomic_DNA"/>
</dbReference>
<feature type="domain" description="C2H2-type" evidence="10">
    <location>
        <begin position="21"/>
        <end position="48"/>
    </location>
</feature>
<proteinExistence type="predicted"/>
<feature type="domain" description="C2H2-type" evidence="10">
    <location>
        <begin position="308"/>
        <end position="335"/>
    </location>
</feature>
<dbReference type="Pfam" id="PF00096">
    <property type="entry name" value="zf-C2H2"/>
    <property type="match status" value="6"/>
</dbReference>
<dbReference type="InterPro" id="IPR013087">
    <property type="entry name" value="Znf_C2H2_type"/>
</dbReference>
<dbReference type="PROSITE" id="PS00028">
    <property type="entry name" value="ZINC_FINGER_C2H2_1"/>
    <property type="match status" value="9"/>
</dbReference>
<evidence type="ECO:0000256" key="2">
    <source>
        <dbReference type="ARBA" id="ARBA00022723"/>
    </source>
</evidence>
<name>A0ABP1RJH2_9HEXA</name>
<dbReference type="Proteomes" id="UP001642540">
    <property type="component" value="Unassembled WGS sequence"/>
</dbReference>
<dbReference type="InterPro" id="IPR050636">
    <property type="entry name" value="C2H2-ZF_domain-containing"/>
</dbReference>
<evidence type="ECO:0000256" key="9">
    <source>
        <dbReference type="PROSITE-ProRule" id="PRU00042"/>
    </source>
</evidence>
<feature type="domain" description="C2H2-type" evidence="10">
    <location>
        <begin position="134"/>
        <end position="161"/>
    </location>
</feature>
<feature type="domain" description="C2H2-type" evidence="10">
    <location>
        <begin position="77"/>
        <end position="104"/>
    </location>
</feature>
<dbReference type="SUPFAM" id="SSF57667">
    <property type="entry name" value="beta-beta-alpha zinc fingers"/>
    <property type="match status" value="6"/>
</dbReference>
<feature type="domain" description="C2H2-type" evidence="10">
    <location>
        <begin position="49"/>
        <end position="76"/>
    </location>
</feature>
<dbReference type="SMART" id="SM00355">
    <property type="entry name" value="ZnF_C2H2"/>
    <property type="match status" value="11"/>
</dbReference>
<keyword evidence="4 9" id="KW-0863">Zinc-finger</keyword>
<evidence type="ECO:0000313" key="12">
    <source>
        <dbReference type="Proteomes" id="UP001642540"/>
    </source>
</evidence>
<dbReference type="PROSITE" id="PS50157">
    <property type="entry name" value="ZINC_FINGER_C2H2_2"/>
    <property type="match status" value="10"/>
</dbReference>
<feature type="domain" description="C2H2-type" evidence="10">
    <location>
        <begin position="248"/>
        <end position="276"/>
    </location>
</feature>
<evidence type="ECO:0000256" key="4">
    <source>
        <dbReference type="ARBA" id="ARBA00022771"/>
    </source>
</evidence>
<keyword evidence="12" id="KW-1185">Reference proteome</keyword>
<feature type="domain" description="C2H2-type" evidence="10">
    <location>
        <begin position="277"/>
        <end position="305"/>
    </location>
</feature>
<keyword evidence="3" id="KW-0677">Repeat</keyword>
<dbReference type="PANTHER" id="PTHR47772">
    <property type="entry name" value="ZINC FINGER PROTEIN 200"/>
    <property type="match status" value="1"/>
</dbReference>
<feature type="domain" description="C2H2-type" evidence="10">
    <location>
        <begin position="162"/>
        <end position="189"/>
    </location>
</feature>
<keyword evidence="5" id="KW-0862">Zinc</keyword>
<keyword evidence="8" id="KW-0539">Nucleus</keyword>
<evidence type="ECO:0000256" key="1">
    <source>
        <dbReference type="ARBA" id="ARBA00004123"/>
    </source>
</evidence>
<evidence type="ECO:0000256" key="6">
    <source>
        <dbReference type="ARBA" id="ARBA00023015"/>
    </source>
</evidence>